<keyword evidence="5" id="KW-0804">Transcription</keyword>
<keyword evidence="6" id="KW-0539">Nucleus</keyword>
<dbReference type="AlphaFoldDB" id="A0AAN7B149"/>
<evidence type="ECO:0000256" key="1">
    <source>
        <dbReference type="ARBA" id="ARBA00022723"/>
    </source>
</evidence>
<name>A0AAN7B149_9PEZI</name>
<evidence type="ECO:0000313" key="8">
    <source>
        <dbReference type="Proteomes" id="UP001301769"/>
    </source>
</evidence>
<evidence type="ECO:0000256" key="6">
    <source>
        <dbReference type="ARBA" id="ARBA00023242"/>
    </source>
</evidence>
<dbReference type="EMBL" id="MU858323">
    <property type="protein sequence ID" value="KAK4207068.1"/>
    <property type="molecule type" value="Genomic_DNA"/>
</dbReference>
<evidence type="ECO:0000256" key="5">
    <source>
        <dbReference type="ARBA" id="ARBA00023163"/>
    </source>
</evidence>
<dbReference type="PANTHER" id="PTHR36206:SF16">
    <property type="entry name" value="TRANSCRIPTION FACTOR DOMAIN-CONTAINING PROTEIN-RELATED"/>
    <property type="match status" value="1"/>
</dbReference>
<proteinExistence type="predicted"/>
<dbReference type="GO" id="GO:0003677">
    <property type="term" value="F:DNA binding"/>
    <property type="evidence" value="ECO:0007669"/>
    <property type="project" value="UniProtKB-KW"/>
</dbReference>
<reference evidence="7" key="1">
    <citation type="journal article" date="2023" name="Mol. Phylogenet. Evol.">
        <title>Genome-scale phylogeny and comparative genomics of the fungal order Sordariales.</title>
        <authorList>
            <person name="Hensen N."/>
            <person name="Bonometti L."/>
            <person name="Westerberg I."/>
            <person name="Brannstrom I.O."/>
            <person name="Guillou S."/>
            <person name="Cros-Aarteil S."/>
            <person name="Calhoun S."/>
            <person name="Haridas S."/>
            <person name="Kuo A."/>
            <person name="Mondo S."/>
            <person name="Pangilinan J."/>
            <person name="Riley R."/>
            <person name="LaButti K."/>
            <person name="Andreopoulos B."/>
            <person name="Lipzen A."/>
            <person name="Chen C."/>
            <person name="Yan M."/>
            <person name="Daum C."/>
            <person name="Ng V."/>
            <person name="Clum A."/>
            <person name="Steindorff A."/>
            <person name="Ohm R.A."/>
            <person name="Martin F."/>
            <person name="Silar P."/>
            <person name="Natvig D.O."/>
            <person name="Lalanne C."/>
            <person name="Gautier V."/>
            <person name="Ament-Velasquez S.L."/>
            <person name="Kruys A."/>
            <person name="Hutchinson M.I."/>
            <person name="Powell A.J."/>
            <person name="Barry K."/>
            <person name="Miller A.N."/>
            <person name="Grigoriev I.V."/>
            <person name="Debuchy R."/>
            <person name="Gladieux P."/>
            <person name="Hiltunen Thoren M."/>
            <person name="Johannesson H."/>
        </authorList>
    </citation>
    <scope>NUCLEOTIDE SEQUENCE</scope>
    <source>
        <strain evidence="7">PSN293</strain>
    </source>
</reference>
<dbReference type="Proteomes" id="UP001301769">
    <property type="component" value="Unassembled WGS sequence"/>
</dbReference>
<dbReference type="InterPro" id="IPR052360">
    <property type="entry name" value="Transcr_Regulatory_Proteins"/>
</dbReference>
<evidence type="ECO:0000256" key="3">
    <source>
        <dbReference type="ARBA" id="ARBA00023015"/>
    </source>
</evidence>
<keyword evidence="3" id="KW-0805">Transcription regulation</keyword>
<dbReference type="PANTHER" id="PTHR36206">
    <property type="entry name" value="ASPERCRYPTIN BIOSYNTHESIS CLUSTER-SPECIFIC TRANSCRIPTION REGULATOR ATNN-RELATED"/>
    <property type="match status" value="1"/>
</dbReference>
<keyword evidence="1" id="KW-0479">Metal-binding</keyword>
<keyword evidence="2" id="KW-0862">Zinc</keyword>
<keyword evidence="8" id="KW-1185">Reference proteome</keyword>
<gene>
    <name evidence="7" type="ORF">QBC37DRAFT_380471</name>
</gene>
<evidence type="ECO:0000256" key="2">
    <source>
        <dbReference type="ARBA" id="ARBA00022833"/>
    </source>
</evidence>
<accession>A0AAN7B149</accession>
<sequence length="196" mass="22496">MVATCLREPGDEMIFDAHTADFVRILTQATRFLMSAKTVHKQDSPVYKSLHSGVFHFTVDLSWSPHLFYTALHCRVRSVRLTAFQLLRVFHFREEIWDSYLVASAAEEIMRMEEGVDSLEEFVKAHDPSWLLSWTDDARLEVRGERIPPSRRISIVRVALPEEVIVPSVASFTCCIRTDRGLEEIATNFPLVSKTL</sequence>
<reference evidence="7" key="2">
    <citation type="submission" date="2023-05" db="EMBL/GenBank/DDBJ databases">
        <authorList>
            <consortium name="Lawrence Berkeley National Laboratory"/>
            <person name="Steindorff A."/>
            <person name="Hensen N."/>
            <person name="Bonometti L."/>
            <person name="Westerberg I."/>
            <person name="Brannstrom I.O."/>
            <person name="Guillou S."/>
            <person name="Cros-Aarteil S."/>
            <person name="Calhoun S."/>
            <person name="Haridas S."/>
            <person name="Kuo A."/>
            <person name="Mondo S."/>
            <person name="Pangilinan J."/>
            <person name="Riley R."/>
            <person name="Labutti K."/>
            <person name="Andreopoulos B."/>
            <person name="Lipzen A."/>
            <person name="Chen C."/>
            <person name="Yanf M."/>
            <person name="Daum C."/>
            <person name="Ng V."/>
            <person name="Clum A."/>
            <person name="Ohm R."/>
            <person name="Martin F."/>
            <person name="Silar P."/>
            <person name="Natvig D."/>
            <person name="Lalanne C."/>
            <person name="Gautier V."/>
            <person name="Ament-Velasquez S.L."/>
            <person name="Kruys A."/>
            <person name="Hutchinson M.I."/>
            <person name="Powell A.J."/>
            <person name="Barry K."/>
            <person name="Miller A.N."/>
            <person name="Grigoriev I.V."/>
            <person name="Debuchy R."/>
            <person name="Gladieux P."/>
            <person name="Thoren M.H."/>
            <person name="Johannesson H."/>
        </authorList>
    </citation>
    <scope>NUCLEOTIDE SEQUENCE</scope>
    <source>
        <strain evidence="7">PSN293</strain>
    </source>
</reference>
<evidence type="ECO:0000256" key="4">
    <source>
        <dbReference type="ARBA" id="ARBA00023125"/>
    </source>
</evidence>
<comment type="caution">
    <text evidence="7">The sequence shown here is derived from an EMBL/GenBank/DDBJ whole genome shotgun (WGS) entry which is preliminary data.</text>
</comment>
<keyword evidence="4" id="KW-0238">DNA-binding</keyword>
<evidence type="ECO:0000313" key="7">
    <source>
        <dbReference type="EMBL" id="KAK4207068.1"/>
    </source>
</evidence>
<organism evidence="7 8">
    <name type="scientific">Rhypophila decipiens</name>
    <dbReference type="NCBI Taxonomy" id="261697"/>
    <lineage>
        <taxon>Eukaryota</taxon>
        <taxon>Fungi</taxon>
        <taxon>Dikarya</taxon>
        <taxon>Ascomycota</taxon>
        <taxon>Pezizomycotina</taxon>
        <taxon>Sordariomycetes</taxon>
        <taxon>Sordariomycetidae</taxon>
        <taxon>Sordariales</taxon>
        <taxon>Naviculisporaceae</taxon>
        <taxon>Rhypophila</taxon>
    </lineage>
</organism>
<protein>
    <submittedName>
        <fullName evidence="7">Uncharacterized protein</fullName>
    </submittedName>
</protein>
<dbReference type="GO" id="GO:0046872">
    <property type="term" value="F:metal ion binding"/>
    <property type="evidence" value="ECO:0007669"/>
    <property type="project" value="UniProtKB-KW"/>
</dbReference>